<accession>A0A167FK19</accession>
<dbReference type="AlphaFoldDB" id="A0A167FK19"/>
<reference evidence="3 4" key="1">
    <citation type="journal article" date="2016" name="Mol. Biol. Evol.">
        <title>Comparative Genomics of Early-Diverging Mushroom-Forming Fungi Provides Insights into the Origins of Lignocellulose Decay Capabilities.</title>
        <authorList>
            <person name="Nagy L.G."/>
            <person name="Riley R."/>
            <person name="Tritt A."/>
            <person name="Adam C."/>
            <person name="Daum C."/>
            <person name="Floudas D."/>
            <person name="Sun H."/>
            <person name="Yadav J.S."/>
            <person name="Pangilinan J."/>
            <person name="Larsson K.H."/>
            <person name="Matsuura K."/>
            <person name="Barry K."/>
            <person name="Labutti K."/>
            <person name="Kuo R."/>
            <person name="Ohm R.A."/>
            <person name="Bhattacharya S.S."/>
            <person name="Shirouzu T."/>
            <person name="Yoshinaga Y."/>
            <person name="Martin F.M."/>
            <person name="Grigoriev I.V."/>
            <person name="Hibbett D.S."/>
        </authorList>
    </citation>
    <scope>NUCLEOTIDE SEQUENCE [LARGE SCALE GENOMIC DNA]</scope>
    <source>
        <strain evidence="3 4">TUFC12733</strain>
    </source>
</reference>
<proteinExistence type="predicted"/>
<dbReference type="EMBL" id="KV417380">
    <property type="protein sequence ID" value="KZO89574.1"/>
    <property type="molecule type" value="Genomic_DNA"/>
</dbReference>
<sequence>MDMGDGRMGGGGMGMGLSLLGGLADGMLLGDMIADAGHGGRFGGGDAAPQEEPRGAAVAHGPGGGAINKVLPAQEILVKTKAKL</sequence>
<organism evidence="3 4">
    <name type="scientific">Calocera viscosa (strain TUFC12733)</name>
    <dbReference type="NCBI Taxonomy" id="1330018"/>
    <lineage>
        <taxon>Eukaryota</taxon>
        <taxon>Fungi</taxon>
        <taxon>Dikarya</taxon>
        <taxon>Basidiomycota</taxon>
        <taxon>Agaricomycotina</taxon>
        <taxon>Dacrymycetes</taxon>
        <taxon>Dacrymycetales</taxon>
        <taxon>Dacrymycetaceae</taxon>
        <taxon>Calocera</taxon>
    </lineage>
</organism>
<feature type="chain" id="PRO_5007886348" evidence="2">
    <location>
        <begin position="25"/>
        <end position="84"/>
    </location>
</feature>
<evidence type="ECO:0000313" key="3">
    <source>
        <dbReference type="EMBL" id="KZO89574.1"/>
    </source>
</evidence>
<name>A0A167FK19_CALVF</name>
<dbReference type="Proteomes" id="UP000076738">
    <property type="component" value="Unassembled WGS sequence"/>
</dbReference>
<feature type="region of interest" description="Disordered" evidence="1">
    <location>
        <begin position="40"/>
        <end position="64"/>
    </location>
</feature>
<protein>
    <submittedName>
        <fullName evidence="3">Uncharacterized protein</fullName>
    </submittedName>
</protein>
<keyword evidence="2" id="KW-0732">Signal</keyword>
<evidence type="ECO:0000256" key="2">
    <source>
        <dbReference type="SAM" id="SignalP"/>
    </source>
</evidence>
<evidence type="ECO:0000256" key="1">
    <source>
        <dbReference type="SAM" id="MobiDB-lite"/>
    </source>
</evidence>
<keyword evidence="4" id="KW-1185">Reference proteome</keyword>
<feature type="signal peptide" evidence="2">
    <location>
        <begin position="1"/>
        <end position="24"/>
    </location>
</feature>
<gene>
    <name evidence="3" type="ORF">CALVIDRAFT_569804</name>
</gene>
<evidence type="ECO:0000313" key="4">
    <source>
        <dbReference type="Proteomes" id="UP000076738"/>
    </source>
</evidence>